<feature type="domain" description="Chitin-binding type-2" evidence="7">
    <location>
        <begin position="26"/>
        <end position="79"/>
    </location>
</feature>
<evidence type="ECO:0000256" key="4">
    <source>
        <dbReference type="ARBA" id="ARBA00023157"/>
    </source>
</evidence>
<dbReference type="InterPro" id="IPR051940">
    <property type="entry name" value="Chitin_bind-dev_reg"/>
</dbReference>
<evidence type="ECO:0000313" key="8">
    <source>
        <dbReference type="Proteomes" id="UP001652625"/>
    </source>
</evidence>
<feature type="chain" id="PRO_5046688253" evidence="6">
    <location>
        <begin position="20"/>
        <end position="314"/>
    </location>
</feature>
<dbReference type="Proteomes" id="UP001652625">
    <property type="component" value="Chromosome 05"/>
</dbReference>
<keyword evidence="1" id="KW-0147">Chitin-binding</keyword>
<keyword evidence="4" id="KW-1015">Disulfide bond</keyword>
<dbReference type="InterPro" id="IPR036508">
    <property type="entry name" value="Chitin-bd_dom_sf"/>
</dbReference>
<dbReference type="Gene3D" id="2.170.140.10">
    <property type="entry name" value="Chitin binding domain"/>
    <property type="match status" value="1"/>
</dbReference>
<sequence length="314" mass="33353">MSLSWNCFVLLCTVILSEAIPLPQASTTCDNGKYYPDPNNCNKFFICSNGQKLSLSCPSSLAWDNTIKACLKSSTLCQVSSLQVTDLPLAVSVASAQILNTAALTKPILSIATESQQAETPQTSTSATVLPPIINSVANKTDVLTLVTDSPQTTNDILEIFSLSSITDVSKLTASVMKETEQLKTTSEAPILATQTFNDVTSTPATHSLMSNIADVNKTETNVTESPLATTHVDELSSNSALDVSKVTVLVLNETEQLASTSSTSDIEFSTILNTDLNKTDLVTLSSESLQDVTQITDEPSTTSAIVVDTTSKN</sequence>
<reference evidence="9" key="1">
    <citation type="submission" date="2025-08" db="UniProtKB">
        <authorList>
            <consortium name="RefSeq"/>
        </authorList>
    </citation>
    <scope>IDENTIFICATION</scope>
</reference>
<evidence type="ECO:0000256" key="6">
    <source>
        <dbReference type="SAM" id="SignalP"/>
    </source>
</evidence>
<evidence type="ECO:0000256" key="2">
    <source>
        <dbReference type="ARBA" id="ARBA00022729"/>
    </source>
</evidence>
<dbReference type="SUPFAM" id="SSF57625">
    <property type="entry name" value="Invertebrate chitin-binding proteins"/>
    <property type="match status" value="1"/>
</dbReference>
<dbReference type="RefSeq" id="XP_065652745.1">
    <property type="nucleotide sequence ID" value="XM_065796673.1"/>
</dbReference>
<gene>
    <name evidence="9" type="primary">LOC136080047</name>
</gene>
<protein>
    <submittedName>
        <fullName evidence="9">Mucin-17-like</fullName>
    </submittedName>
</protein>
<dbReference type="PROSITE" id="PS50940">
    <property type="entry name" value="CHIT_BIND_II"/>
    <property type="match status" value="1"/>
</dbReference>
<dbReference type="GeneID" id="136080047"/>
<dbReference type="PANTHER" id="PTHR23301:SF106">
    <property type="entry name" value="CHITIN-BINDING TYPE-2 DOMAIN-CONTAINING PROTEIN-RELATED"/>
    <property type="match status" value="1"/>
</dbReference>
<dbReference type="PANTHER" id="PTHR23301">
    <property type="entry name" value="CHITIN BINDING PERITROPHIN-A"/>
    <property type="match status" value="1"/>
</dbReference>
<keyword evidence="3" id="KW-0677">Repeat</keyword>
<dbReference type="SMART" id="SM00494">
    <property type="entry name" value="ChtBD2"/>
    <property type="match status" value="1"/>
</dbReference>
<dbReference type="Pfam" id="PF01607">
    <property type="entry name" value="CBM_14"/>
    <property type="match status" value="1"/>
</dbReference>
<evidence type="ECO:0000313" key="9">
    <source>
        <dbReference type="RefSeq" id="XP_065652745.1"/>
    </source>
</evidence>
<keyword evidence="2 6" id="KW-0732">Signal</keyword>
<keyword evidence="8" id="KW-1185">Reference proteome</keyword>
<evidence type="ECO:0000256" key="1">
    <source>
        <dbReference type="ARBA" id="ARBA00022669"/>
    </source>
</evidence>
<name>A0ABM4BU83_HYDVU</name>
<dbReference type="InterPro" id="IPR002557">
    <property type="entry name" value="Chitin-bd_dom"/>
</dbReference>
<feature type="signal peptide" evidence="6">
    <location>
        <begin position="1"/>
        <end position="19"/>
    </location>
</feature>
<proteinExistence type="predicted"/>
<evidence type="ECO:0000256" key="3">
    <source>
        <dbReference type="ARBA" id="ARBA00022737"/>
    </source>
</evidence>
<keyword evidence="5" id="KW-0325">Glycoprotein</keyword>
<evidence type="ECO:0000256" key="5">
    <source>
        <dbReference type="ARBA" id="ARBA00023180"/>
    </source>
</evidence>
<evidence type="ECO:0000259" key="7">
    <source>
        <dbReference type="PROSITE" id="PS50940"/>
    </source>
</evidence>
<organism evidence="8 9">
    <name type="scientific">Hydra vulgaris</name>
    <name type="common">Hydra</name>
    <name type="synonym">Hydra attenuata</name>
    <dbReference type="NCBI Taxonomy" id="6087"/>
    <lineage>
        <taxon>Eukaryota</taxon>
        <taxon>Metazoa</taxon>
        <taxon>Cnidaria</taxon>
        <taxon>Hydrozoa</taxon>
        <taxon>Hydroidolina</taxon>
        <taxon>Anthoathecata</taxon>
        <taxon>Aplanulata</taxon>
        <taxon>Hydridae</taxon>
        <taxon>Hydra</taxon>
    </lineage>
</organism>
<accession>A0ABM4BU83</accession>